<sequence>MDQEMSISYDDYQSKIREAENKLVEISKLEIQENLLVILTKEHEIDSFLNKVSPILSNTELPLYVLSTVLNLILTGELGTFEDSRKSVCISGRVLIDKIKSFNVDQVSFHTFQILRGYFISEESESMNLNPTFTLEHIEPYGEAPSALYKWIDANFSILTVIYDEDADD</sequence>
<name>A0A8J4UX63_9MYCE</name>
<dbReference type="Proteomes" id="UP000695562">
    <property type="component" value="Unassembled WGS sequence"/>
</dbReference>
<evidence type="ECO:0000313" key="1">
    <source>
        <dbReference type="EMBL" id="KAF2070515.1"/>
    </source>
</evidence>
<keyword evidence="2" id="KW-1185">Reference proteome</keyword>
<comment type="caution">
    <text evidence="1">The sequence shown here is derived from an EMBL/GenBank/DDBJ whole genome shotgun (WGS) entry which is preliminary data.</text>
</comment>
<reference evidence="1" key="1">
    <citation type="submission" date="2020-01" db="EMBL/GenBank/DDBJ databases">
        <title>Development of genomics and gene disruption for Polysphondylium violaceum indicates a role for the polyketide synthase stlB in stalk morphogenesis.</title>
        <authorList>
            <person name="Narita B."/>
            <person name="Kawabe Y."/>
            <person name="Kin K."/>
            <person name="Saito T."/>
            <person name="Gibbs R."/>
            <person name="Kuspa A."/>
            <person name="Muzny D."/>
            <person name="Queller D."/>
            <person name="Richards S."/>
            <person name="Strassman J."/>
            <person name="Sucgang R."/>
            <person name="Worley K."/>
            <person name="Schaap P."/>
        </authorList>
    </citation>
    <scope>NUCLEOTIDE SEQUENCE</scope>
    <source>
        <strain evidence="1">QSvi11</strain>
    </source>
</reference>
<organism evidence="1 2">
    <name type="scientific">Polysphondylium violaceum</name>
    <dbReference type="NCBI Taxonomy" id="133409"/>
    <lineage>
        <taxon>Eukaryota</taxon>
        <taxon>Amoebozoa</taxon>
        <taxon>Evosea</taxon>
        <taxon>Eumycetozoa</taxon>
        <taxon>Dictyostelia</taxon>
        <taxon>Dictyosteliales</taxon>
        <taxon>Dictyosteliaceae</taxon>
        <taxon>Polysphondylium</taxon>
    </lineage>
</organism>
<proteinExistence type="predicted"/>
<gene>
    <name evidence="1" type="ORF">CYY_008163</name>
</gene>
<dbReference type="AlphaFoldDB" id="A0A8J4UX63"/>
<dbReference type="OrthoDB" id="17232at2759"/>
<dbReference type="EMBL" id="AJWJ01000481">
    <property type="protein sequence ID" value="KAF2070515.1"/>
    <property type="molecule type" value="Genomic_DNA"/>
</dbReference>
<protein>
    <submittedName>
        <fullName evidence="1">Uncharacterized protein</fullName>
    </submittedName>
</protein>
<evidence type="ECO:0000313" key="2">
    <source>
        <dbReference type="Proteomes" id="UP000695562"/>
    </source>
</evidence>
<accession>A0A8J4UX63</accession>